<dbReference type="Pfam" id="PF13806">
    <property type="entry name" value="Rieske_2"/>
    <property type="match status" value="1"/>
</dbReference>
<evidence type="ECO:0000259" key="3">
    <source>
        <dbReference type="Pfam" id="PF13806"/>
    </source>
</evidence>
<feature type="domain" description="Rieske-like [2Fe-2S]" evidence="3">
    <location>
        <begin position="6"/>
        <end position="109"/>
    </location>
</feature>
<accession>A0A2A2HZ58</accession>
<dbReference type="Gene3D" id="2.102.10.10">
    <property type="entry name" value="Rieske [2Fe-2S] iron-sulphur domain"/>
    <property type="match status" value="1"/>
</dbReference>
<dbReference type="CDD" id="cd03529">
    <property type="entry name" value="Rieske_NirD"/>
    <property type="match status" value="1"/>
</dbReference>
<comment type="caution">
    <text evidence="4">The sequence shown here is derived from an EMBL/GenBank/DDBJ whole genome shotgun (WGS) entry which is preliminary data.</text>
</comment>
<evidence type="ECO:0000313" key="4">
    <source>
        <dbReference type="EMBL" id="PAV24659.1"/>
    </source>
</evidence>
<evidence type="ECO:0000256" key="2">
    <source>
        <dbReference type="ARBA" id="ARBA00023063"/>
    </source>
</evidence>
<dbReference type="PANTHER" id="PTHR40562:SF1">
    <property type="entry name" value="NITRITE REDUCTASE (NADH) SMALL SUBUNIT"/>
    <property type="match status" value="1"/>
</dbReference>
<sequence>MSQSNQWQTICQTSDLIPHSGIAAWTERGPVAIFWRPGCEPELSAIGHFDPIARADVLARGIVGDVDGEPVVASPLYKQHFSLRTGECLEEEARVPVFPVRTEGNQVQLSLRDSASGSASAA</sequence>
<keyword evidence="2" id="KW-0534">Nitrate assimilation</keyword>
<dbReference type="Proteomes" id="UP000218332">
    <property type="component" value="Unassembled WGS sequence"/>
</dbReference>
<gene>
    <name evidence="4" type="primary">nirD</name>
    <name evidence="4" type="ORF">CF392_15120</name>
</gene>
<protein>
    <submittedName>
        <fullName evidence="4">Nitrite reductase (NAD(P)H) small subunit</fullName>
    </submittedName>
</protein>
<evidence type="ECO:0000256" key="1">
    <source>
        <dbReference type="ARBA" id="ARBA00023002"/>
    </source>
</evidence>
<evidence type="ECO:0000313" key="5">
    <source>
        <dbReference type="Proteomes" id="UP000218332"/>
    </source>
</evidence>
<keyword evidence="5" id="KW-1185">Reference proteome</keyword>
<name>A0A2A2HZ58_9GAMM</name>
<dbReference type="RefSeq" id="WP_095612265.1">
    <property type="nucleotide sequence ID" value="NZ_NMPM01000121.1"/>
</dbReference>
<dbReference type="InterPro" id="IPR012748">
    <property type="entry name" value="Rieske-like_NirD"/>
</dbReference>
<dbReference type="InterPro" id="IPR036922">
    <property type="entry name" value="Rieske_2Fe-2S_sf"/>
</dbReference>
<dbReference type="InterPro" id="IPR017881">
    <property type="entry name" value="NirD"/>
</dbReference>
<dbReference type="PROSITE" id="PS51300">
    <property type="entry name" value="NIRD"/>
    <property type="match status" value="1"/>
</dbReference>
<dbReference type="AlphaFoldDB" id="A0A2A2HZ58"/>
<dbReference type="GO" id="GO:0051537">
    <property type="term" value="F:2 iron, 2 sulfur cluster binding"/>
    <property type="evidence" value="ECO:0007669"/>
    <property type="project" value="InterPro"/>
</dbReference>
<dbReference type="GO" id="GO:0008942">
    <property type="term" value="F:nitrite reductase [NAD(P)H] activity"/>
    <property type="evidence" value="ECO:0007669"/>
    <property type="project" value="InterPro"/>
</dbReference>
<dbReference type="PANTHER" id="PTHR40562">
    <property type="match status" value="1"/>
</dbReference>
<proteinExistence type="predicted"/>
<organism evidence="4 5">
    <name type="scientific">Tamilnaduibacter salinus</name>
    <dbReference type="NCBI Taxonomy" id="1484056"/>
    <lineage>
        <taxon>Bacteria</taxon>
        <taxon>Pseudomonadati</taxon>
        <taxon>Pseudomonadota</taxon>
        <taxon>Gammaproteobacteria</taxon>
        <taxon>Pseudomonadales</taxon>
        <taxon>Marinobacteraceae</taxon>
        <taxon>Tamilnaduibacter</taxon>
    </lineage>
</organism>
<dbReference type="EMBL" id="NMPM01000121">
    <property type="protein sequence ID" value="PAV24659.1"/>
    <property type="molecule type" value="Genomic_DNA"/>
</dbReference>
<dbReference type="NCBIfam" id="TIGR02378">
    <property type="entry name" value="nirD_assim_sml"/>
    <property type="match status" value="1"/>
</dbReference>
<dbReference type="SUPFAM" id="SSF50022">
    <property type="entry name" value="ISP domain"/>
    <property type="match status" value="1"/>
</dbReference>
<keyword evidence="1" id="KW-0560">Oxidoreductase</keyword>
<reference evidence="4 5" key="1">
    <citation type="submission" date="2017-07" db="EMBL/GenBank/DDBJ databases">
        <title>Tamlnaduibacter salinus (Mi-7) genome sequencing.</title>
        <authorList>
            <person name="Verma A."/>
            <person name="Krishnamurthi S."/>
        </authorList>
    </citation>
    <scope>NUCLEOTIDE SEQUENCE [LARGE SCALE GENOMIC DNA]</scope>
    <source>
        <strain evidence="4 5">Mi-7</strain>
    </source>
</reference>
<dbReference type="GO" id="GO:0042128">
    <property type="term" value="P:nitrate assimilation"/>
    <property type="evidence" value="ECO:0007669"/>
    <property type="project" value="UniProtKB-KW"/>
</dbReference>